<reference evidence="3 5" key="1">
    <citation type="journal article" date="2008" name="Science">
        <title>The Physcomitrella genome reveals evolutionary insights into the conquest of land by plants.</title>
        <authorList>
            <person name="Rensing S."/>
            <person name="Lang D."/>
            <person name="Zimmer A."/>
            <person name="Terry A."/>
            <person name="Salamov A."/>
            <person name="Shapiro H."/>
            <person name="Nishiyama T."/>
            <person name="Perroud P.-F."/>
            <person name="Lindquist E."/>
            <person name="Kamisugi Y."/>
            <person name="Tanahashi T."/>
            <person name="Sakakibara K."/>
            <person name="Fujita T."/>
            <person name="Oishi K."/>
            <person name="Shin-I T."/>
            <person name="Kuroki Y."/>
            <person name="Toyoda A."/>
            <person name="Suzuki Y."/>
            <person name="Hashimoto A."/>
            <person name="Yamaguchi K."/>
            <person name="Sugano A."/>
            <person name="Kohara Y."/>
            <person name="Fujiyama A."/>
            <person name="Anterola A."/>
            <person name="Aoki S."/>
            <person name="Ashton N."/>
            <person name="Barbazuk W.B."/>
            <person name="Barker E."/>
            <person name="Bennetzen J."/>
            <person name="Bezanilla M."/>
            <person name="Blankenship R."/>
            <person name="Cho S.H."/>
            <person name="Dutcher S."/>
            <person name="Estelle M."/>
            <person name="Fawcett J.A."/>
            <person name="Gundlach H."/>
            <person name="Hanada K."/>
            <person name="Heyl A."/>
            <person name="Hicks K.A."/>
            <person name="Hugh J."/>
            <person name="Lohr M."/>
            <person name="Mayer K."/>
            <person name="Melkozernov A."/>
            <person name="Murata T."/>
            <person name="Nelson D."/>
            <person name="Pils B."/>
            <person name="Prigge M."/>
            <person name="Reiss B."/>
            <person name="Renner T."/>
            <person name="Rombauts S."/>
            <person name="Rushton P."/>
            <person name="Sanderfoot A."/>
            <person name="Schween G."/>
            <person name="Shiu S.-H."/>
            <person name="Stueber K."/>
            <person name="Theodoulou F.L."/>
            <person name="Tu H."/>
            <person name="Van de Peer Y."/>
            <person name="Verrier P.J."/>
            <person name="Waters E."/>
            <person name="Wood A."/>
            <person name="Yang L."/>
            <person name="Cove D."/>
            <person name="Cuming A."/>
            <person name="Hasebe M."/>
            <person name="Lucas S."/>
            <person name="Mishler D.B."/>
            <person name="Reski R."/>
            <person name="Grigoriev I."/>
            <person name="Quatrano R.S."/>
            <person name="Boore J.L."/>
        </authorList>
    </citation>
    <scope>NUCLEOTIDE SEQUENCE [LARGE SCALE GENOMIC DNA]</scope>
    <source>
        <strain evidence="4 5">cv. Gransden 2004</strain>
    </source>
</reference>
<dbReference type="Gramene" id="Pp3c7_27070V3.1">
    <property type="protein sequence ID" value="Pp3c7_27070V3.1"/>
    <property type="gene ID" value="Pp3c7_27070"/>
</dbReference>
<dbReference type="FunFam" id="3.40.50.720:FF:000084">
    <property type="entry name" value="Short-chain dehydrogenase reductase"/>
    <property type="match status" value="1"/>
</dbReference>
<dbReference type="GeneID" id="112284958"/>
<dbReference type="Proteomes" id="UP000006727">
    <property type="component" value="Chromosome 7"/>
</dbReference>
<keyword evidence="2" id="KW-0560">Oxidoreductase</keyword>
<dbReference type="PRINTS" id="PR00081">
    <property type="entry name" value="GDHRDH"/>
</dbReference>
<evidence type="ECO:0000256" key="2">
    <source>
        <dbReference type="ARBA" id="ARBA00023002"/>
    </source>
</evidence>
<name>A0A2K1KD95_PHYPA</name>
<dbReference type="Gramene" id="Pp3c7_27070V3.3">
    <property type="protein sequence ID" value="Pp3c7_27070V3.3"/>
    <property type="gene ID" value="Pp3c7_27070"/>
</dbReference>
<protein>
    <submittedName>
        <fullName evidence="3 4">Uncharacterized protein</fullName>
    </submittedName>
</protein>
<keyword evidence="1" id="KW-0521">NADP</keyword>
<dbReference type="FunCoup" id="A0A2K1KD95">
    <property type="interactions" value="1617"/>
</dbReference>
<dbReference type="OrthoDB" id="417891at2759"/>
<accession>A0A2K1KD95</accession>
<reference evidence="3 5" key="2">
    <citation type="journal article" date="2018" name="Plant J.">
        <title>The Physcomitrella patens chromosome-scale assembly reveals moss genome structure and evolution.</title>
        <authorList>
            <person name="Lang D."/>
            <person name="Ullrich K.K."/>
            <person name="Murat F."/>
            <person name="Fuchs J."/>
            <person name="Jenkins J."/>
            <person name="Haas F.B."/>
            <person name="Piednoel M."/>
            <person name="Gundlach H."/>
            <person name="Van Bel M."/>
            <person name="Meyberg R."/>
            <person name="Vives C."/>
            <person name="Morata J."/>
            <person name="Symeonidi A."/>
            <person name="Hiss M."/>
            <person name="Muchero W."/>
            <person name="Kamisugi Y."/>
            <person name="Saleh O."/>
            <person name="Blanc G."/>
            <person name="Decker E.L."/>
            <person name="van Gessel N."/>
            <person name="Grimwood J."/>
            <person name="Hayes R.D."/>
            <person name="Graham S.W."/>
            <person name="Gunter L.E."/>
            <person name="McDaniel S.F."/>
            <person name="Hoernstein S.N.W."/>
            <person name="Larsson A."/>
            <person name="Li F.W."/>
            <person name="Perroud P.F."/>
            <person name="Phillips J."/>
            <person name="Ranjan P."/>
            <person name="Rokshar D.S."/>
            <person name="Rothfels C.J."/>
            <person name="Schneider L."/>
            <person name="Shu S."/>
            <person name="Stevenson D.W."/>
            <person name="Thummler F."/>
            <person name="Tillich M."/>
            <person name="Villarreal Aguilar J.C."/>
            <person name="Widiez T."/>
            <person name="Wong G.K."/>
            <person name="Wymore A."/>
            <person name="Zhang Y."/>
            <person name="Zimmer A.D."/>
            <person name="Quatrano R.S."/>
            <person name="Mayer K.F.X."/>
            <person name="Goodstein D."/>
            <person name="Casacuberta J.M."/>
            <person name="Vandepoele K."/>
            <person name="Reski R."/>
            <person name="Cuming A.C."/>
            <person name="Tuskan G.A."/>
            <person name="Maumus F."/>
            <person name="Salse J."/>
            <person name="Schmutz J."/>
            <person name="Rensing S.A."/>
        </authorList>
    </citation>
    <scope>NUCLEOTIDE SEQUENCE [LARGE SCALE GENOMIC DNA]</scope>
    <source>
        <strain evidence="4 5">cv. Gransden 2004</strain>
    </source>
</reference>
<dbReference type="PROSITE" id="PS00061">
    <property type="entry name" value="ADH_SHORT"/>
    <property type="match status" value="1"/>
</dbReference>
<evidence type="ECO:0000313" key="4">
    <source>
        <dbReference type="EnsemblPlants" id="Pp3c7_27070V3.1"/>
    </source>
</evidence>
<dbReference type="Pfam" id="PF13561">
    <property type="entry name" value="adh_short_C2"/>
    <property type="match status" value="1"/>
</dbReference>
<dbReference type="RefSeq" id="XP_024381149.1">
    <property type="nucleotide sequence ID" value="XM_024525381.2"/>
</dbReference>
<dbReference type="EMBL" id="ABEU02000007">
    <property type="protein sequence ID" value="PNR51752.1"/>
    <property type="molecule type" value="Genomic_DNA"/>
</dbReference>
<dbReference type="Gene3D" id="3.40.50.720">
    <property type="entry name" value="NAD(P)-binding Rossmann-like Domain"/>
    <property type="match status" value="1"/>
</dbReference>
<dbReference type="InterPro" id="IPR045000">
    <property type="entry name" value="TR"/>
</dbReference>
<dbReference type="STRING" id="3218.A0A2K1KD95"/>
<reference evidence="4" key="3">
    <citation type="submission" date="2020-12" db="UniProtKB">
        <authorList>
            <consortium name="EnsemblPlants"/>
        </authorList>
    </citation>
    <scope>IDENTIFICATION</scope>
</reference>
<sequence length="317" mass="33825">MASLSSSSSSLAERWKLYGKTALVTGGTRGLGYVSSPPPPLLSLSLVVLPPLPGSIIVSTLPPFFFACEAMSWVGFGCRRAIVEELAGLGVSVYTCARSKEGLDTSLNSWRQAGFTVEGSVCDLSLRDAREELFRNVRAHFGGSLDILVNNVGTNIRKSTVDFTPEDFSFVMSTNLESAYHCSQLGHPLLKASGNGCLVFISSVAGVVAVRSGTLYAATKGAINQITKNFACEWAKDGIRVNSVAPWYINTDLAQQVLANPDFKAEVVGRTPLRRVGEPYEVAGLVAFLCMPTAGFITGQTISIDGGFTINGFYPTD</sequence>
<dbReference type="SUPFAM" id="SSF51735">
    <property type="entry name" value="NAD(P)-binding Rossmann-fold domains"/>
    <property type="match status" value="1"/>
</dbReference>
<dbReference type="InterPro" id="IPR020904">
    <property type="entry name" value="Sc_DH/Rdtase_CS"/>
</dbReference>
<dbReference type="InterPro" id="IPR002347">
    <property type="entry name" value="SDR_fam"/>
</dbReference>
<organism evidence="3">
    <name type="scientific">Physcomitrium patens</name>
    <name type="common">Spreading-leaved earth moss</name>
    <name type="synonym">Physcomitrella patens</name>
    <dbReference type="NCBI Taxonomy" id="3218"/>
    <lineage>
        <taxon>Eukaryota</taxon>
        <taxon>Viridiplantae</taxon>
        <taxon>Streptophyta</taxon>
        <taxon>Embryophyta</taxon>
        <taxon>Bryophyta</taxon>
        <taxon>Bryophytina</taxon>
        <taxon>Bryopsida</taxon>
        <taxon>Funariidae</taxon>
        <taxon>Funariales</taxon>
        <taxon>Funariaceae</taxon>
        <taxon>Physcomitrium</taxon>
    </lineage>
</organism>
<dbReference type="EnsemblPlants" id="Pp3c7_27070V3.3">
    <property type="protein sequence ID" value="Pp3c7_27070V3.3"/>
    <property type="gene ID" value="Pp3c7_27070"/>
</dbReference>
<dbReference type="AlphaFoldDB" id="A0A2K1KD95"/>
<evidence type="ECO:0000313" key="3">
    <source>
        <dbReference type="EMBL" id="PNR51752.1"/>
    </source>
</evidence>
<dbReference type="GO" id="GO:0016491">
    <property type="term" value="F:oxidoreductase activity"/>
    <property type="evidence" value="ECO:0007669"/>
    <property type="project" value="UniProtKB-KW"/>
</dbReference>
<dbReference type="PANTHER" id="PTHR42898">
    <property type="entry name" value="TROPINONE REDUCTASE"/>
    <property type="match status" value="1"/>
</dbReference>
<gene>
    <name evidence="4" type="primary">LOC112284958</name>
    <name evidence="3" type="ORF">PHYPA_010940</name>
</gene>
<dbReference type="PANTHER" id="PTHR42898:SF6">
    <property type="entry name" value="NADP-DEPENDENT MANNITOL DEHYDROGENASE"/>
    <property type="match status" value="1"/>
</dbReference>
<dbReference type="InterPro" id="IPR036291">
    <property type="entry name" value="NAD(P)-bd_dom_sf"/>
</dbReference>
<dbReference type="PRINTS" id="PR00080">
    <property type="entry name" value="SDRFAMILY"/>
</dbReference>
<proteinExistence type="predicted"/>
<keyword evidence="5" id="KW-1185">Reference proteome</keyword>
<dbReference type="EnsemblPlants" id="Pp3c7_27070V3.1">
    <property type="protein sequence ID" value="Pp3c7_27070V3.1"/>
    <property type="gene ID" value="Pp3c7_27070"/>
</dbReference>
<dbReference type="KEGG" id="ppp:112284958"/>
<evidence type="ECO:0000313" key="5">
    <source>
        <dbReference type="Proteomes" id="UP000006727"/>
    </source>
</evidence>
<evidence type="ECO:0000256" key="1">
    <source>
        <dbReference type="ARBA" id="ARBA00022857"/>
    </source>
</evidence>